<sequence>MSNNPVQIVLNTQNYVVANNKPPGGGNKDFYAGLDEDFKTHKQNLIEEIQYLRSSKMLKDNEVIYATVELQSAAWAKSHKPTDKLFPLKKVRSIGGNELGCLIVELSEEDLQTAELAVIAAEEKTNWVKDKKGKTVAKPSAQRSEVGAITTIRAYSTQERRNFTTEQAWNWLSDARTGGAYYIETFYSADFVSQTVNDKQKSQSLKLLRKFKASLNALDIPISVTEVNKDWLSNTFFVIKMNRPNGATLEDHESLLAFLDNSQIVRSIFLPPILQASNESTVNESVCTLNLPQAGKNYPVVGIIDSGVADIAALNSWSIGSSDFVFPNMKKTDHGTFIAGLVSAGKKLNPLPELEESECKFYDLGIYPDEKKFSYYYPNGFIDFLEQLEIEIAEAVSQGVRIFNMSLSVETLVEDTRYSLFANTIDQICDKYDVIFVLPAGNLDQNTVRKPWPSTDKDALQMLAEYRHSGKDRIFQPADSLRSITVGALDPSSMTGHVKPAQYTRKGPGPSYGAKPDIAHVGGGLAKSHGLYSISPDGNLCQGCGTSYAAPLVAKTLAALDFAIEGKVPREALSGLLLHNSEVPQILQTKNLKRVAKDYVGVGLPQNASSSLLLNNHEITMVFNGEIGHRQQMVFDFAWPSCLVTPEGKCQGSVKITTVYRPPIERENGAEFVLVNINTWLRQAKIDKNTGKISYRGMIRNEKADSGLEKERIAQGAKWWPIKQSSDVFIEGVGQSSQCRLVVEPLTRADYVIKEPIPFSVIVTISDPNQVEDVFNAVRSQLQSEGVQLSDIRTALRPRLQS</sequence>
<dbReference type="PATRIC" id="fig|52133.19.peg.1185"/>
<dbReference type="CDD" id="cd04847">
    <property type="entry name" value="Peptidases_S8_Subtilisin_like_2"/>
    <property type="match status" value="1"/>
</dbReference>
<dbReference type="SUPFAM" id="SSF52743">
    <property type="entry name" value="Subtilisin-like"/>
    <property type="match status" value="1"/>
</dbReference>
<dbReference type="Proteomes" id="UP000075544">
    <property type="component" value="Unassembled WGS sequence"/>
</dbReference>
<organism evidence="2 3">
    <name type="scientific">Acinetobacter venetianus</name>
    <dbReference type="NCBI Taxonomy" id="52133"/>
    <lineage>
        <taxon>Bacteria</taxon>
        <taxon>Pseudomonadati</taxon>
        <taxon>Pseudomonadota</taxon>
        <taxon>Gammaproteobacteria</taxon>
        <taxon>Moraxellales</taxon>
        <taxon>Moraxellaceae</taxon>
        <taxon>Acinetobacter</taxon>
    </lineage>
</organism>
<evidence type="ECO:0000259" key="1">
    <source>
        <dbReference type="Pfam" id="PF00082"/>
    </source>
</evidence>
<gene>
    <name evidence="2" type="ORF">AVENLUH13518_01160</name>
</gene>
<protein>
    <submittedName>
        <fullName evidence="2">Subtilase family protein</fullName>
    </submittedName>
</protein>
<dbReference type="Gene3D" id="3.40.50.200">
    <property type="entry name" value="Peptidase S8/S53 domain"/>
    <property type="match status" value="1"/>
</dbReference>
<evidence type="ECO:0000313" key="3">
    <source>
        <dbReference type="Proteomes" id="UP000075544"/>
    </source>
</evidence>
<dbReference type="AlphaFoldDB" id="A0A150HWS6"/>
<comment type="caution">
    <text evidence="2">The sequence shown here is derived from an EMBL/GenBank/DDBJ whole genome shotgun (WGS) entry which is preliminary data.</text>
</comment>
<dbReference type="GO" id="GO:0006508">
    <property type="term" value="P:proteolysis"/>
    <property type="evidence" value="ECO:0007669"/>
    <property type="project" value="InterPro"/>
</dbReference>
<name>A0A150HWS6_9GAMM</name>
<accession>A0A150HWS6</accession>
<evidence type="ECO:0000313" key="2">
    <source>
        <dbReference type="EMBL" id="KXZ71584.1"/>
    </source>
</evidence>
<dbReference type="EMBL" id="JRHX01000034">
    <property type="protein sequence ID" value="KXZ71584.1"/>
    <property type="molecule type" value="Genomic_DNA"/>
</dbReference>
<proteinExistence type="predicted"/>
<reference evidence="2 3" key="1">
    <citation type="journal article" date="2016" name="Sci. Rep.">
        <title>Genomic and phenotypic characterization of the species Acinetobacter venetianus.</title>
        <authorList>
            <person name="Fondi M."/>
            <person name="Maida I."/>
            <person name="Perrin E."/>
            <person name="Orlandini V."/>
            <person name="La Torre L."/>
            <person name="Bosi E."/>
            <person name="Negroni A."/>
            <person name="Zanaroli G."/>
            <person name="Fava F."/>
            <person name="Decorosi F."/>
            <person name="Giovannetti L."/>
            <person name="Viti C."/>
            <person name="Vaneechoutte M."/>
            <person name="Dijkshoorn L."/>
            <person name="Fani R."/>
        </authorList>
    </citation>
    <scope>NUCLEOTIDE SEQUENCE [LARGE SCALE GENOMIC DNA]</scope>
    <source>
        <strain evidence="2 3">LUH13518</strain>
    </source>
</reference>
<dbReference type="InterPro" id="IPR034074">
    <property type="entry name" value="Y4bN_pept_dom"/>
</dbReference>
<dbReference type="InterPro" id="IPR000209">
    <property type="entry name" value="Peptidase_S8/S53_dom"/>
</dbReference>
<dbReference type="GO" id="GO:0004252">
    <property type="term" value="F:serine-type endopeptidase activity"/>
    <property type="evidence" value="ECO:0007669"/>
    <property type="project" value="InterPro"/>
</dbReference>
<dbReference type="Pfam" id="PF00082">
    <property type="entry name" value="Peptidase_S8"/>
    <property type="match status" value="1"/>
</dbReference>
<dbReference type="RefSeq" id="WP_061524341.1">
    <property type="nucleotide sequence ID" value="NZ_JRHX01000034.1"/>
</dbReference>
<dbReference type="InterPro" id="IPR036852">
    <property type="entry name" value="Peptidase_S8/S53_dom_sf"/>
</dbReference>
<feature type="domain" description="Peptidase S8/S53" evidence="1">
    <location>
        <begin position="299"/>
        <end position="589"/>
    </location>
</feature>